<gene>
    <name evidence="1" type="ORF">PHAMO_180107</name>
</gene>
<reference evidence="1 2" key="1">
    <citation type="journal article" date="2012" name="J. Bacteriol.">
        <title>Draft Genome Sequence of the Purple Photosynthetic Bacterium Phaeospirillum molischianum DSM120, a Particularly Versatile Bacterium.</title>
        <authorList>
            <person name="Duquesne K."/>
            <person name="Prima V."/>
            <person name="Ji B."/>
            <person name="Rouy Z."/>
            <person name="Medigue C."/>
            <person name="Talla E."/>
            <person name="Sturgis J.N."/>
        </authorList>
    </citation>
    <scope>NUCLEOTIDE SEQUENCE [LARGE SCALE GENOMIC DNA]</scope>
    <source>
        <strain evidence="2">DSM120</strain>
    </source>
</reference>
<dbReference type="Proteomes" id="UP000004169">
    <property type="component" value="Unassembled WGS sequence"/>
</dbReference>
<organism evidence="1 2">
    <name type="scientific">Magnetospirillum molischianum DSM 120</name>
    <dbReference type="NCBI Taxonomy" id="1150626"/>
    <lineage>
        <taxon>Bacteria</taxon>
        <taxon>Pseudomonadati</taxon>
        <taxon>Pseudomonadota</taxon>
        <taxon>Alphaproteobacteria</taxon>
        <taxon>Rhodospirillales</taxon>
        <taxon>Rhodospirillaceae</taxon>
        <taxon>Magnetospirillum</taxon>
    </lineage>
</organism>
<protein>
    <submittedName>
        <fullName evidence="1">Uncharacterized protein</fullName>
    </submittedName>
</protein>
<sequence>MTTETTLPDSPLANLRERSLYKAFSVGVRDLDEAIEIARKMVDFTLGKEAVTDEETRRQMRITLFGLHLNEPLDHAARIVNAQVEYLLTGKVPEGTEGGVSQDKAEV</sequence>
<comment type="caution">
    <text evidence="1">The sequence shown here is derived from an EMBL/GenBank/DDBJ whole genome shotgun (WGS) entry which is preliminary data.</text>
</comment>
<dbReference type="AlphaFoldDB" id="H8FP50"/>
<evidence type="ECO:0000313" key="1">
    <source>
        <dbReference type="EMBL" id="CCG40138.1"/>
    </source>
</evidence>
<dbReference type="RefSeq" id="WP_002726142.1">
    <property type="nucleotide sequence ID" value="NZ_CAHP01000010.1"/>
</dbReference>
<evidence type="ECO:0000313" key="2">
    <source>
        <dbReference type="Proteomes" id="UP000004169"/>
    </source>
</evidence>
<accession>H8FP50</accession>
<proteinExistence type="predicted"/>
<dbReference type="STRING" id="1150626.PHAMO_180107"/>
<dbReference type="EMBL" id="CAHP01000010">
    <property type="protein sequence ID" value="CCG40138.1"/>
    <property type="molecule type" value="Genomic_DNA"/>
</dbReference>
<keyword evidence="2" id="KW-1185">Reference proteome</keyword>
<name>H8FP50_MAGML</name>